<protein>
    <submittedName>
        <fullName evidence="1">Uncharacterized protein</fullName>
    </submittedName>
</protein>
<keyword evidence="2" id="KW-1185">Reference proteome</keyword>
<dbReference type="EMBL" id="JASBWS010000187">
    <property type="protein sequence ID" value="KAJ9091944.1"/>
    <property type="molecule type" value="Genomic_DNA"/>
</dbReference>
<evidence type="ECO:0000313" key="1">
    <source>
        <dbReference type="EMBL" id="KAJ9091944.1"/>
    </source>
</evidence>
<proteinExistence type="predicted"/>
<organism evidence="1 2">
    <name type="scientific">Naganishia adeliensis</name>
    <dbReference type="NCBI Taxonomy" id="92952"/>
    <lineage>
        <taxon>Eukaryota</taxon>
        <taxon>Fungi</taxon>
        <taxon>Dikarya</taxon>
        <taxon>Basidiomycota</taxon>
        <taxon>Agaricomycotina</taxon>
        <taxon>Tremellomycetes</taxon>
        <taxon>Filobasidiales</taxon>
        <taxon>Filobasidiaceae</taxon>
        <taxon>Naganishia</taxon>
    </lineage>
</organism>
<gene>
    <name evidence="1" type="ORF">QFC20_007510</name>
</gene>
<accession>A0ACC2UXY7</accession>
<evidence type="ECO:0000313" key="2">
    <source>
        <dbReference type="Proteomes" id="UP001230649"/>
    </source>
</evidence>
<dbReference type="Proteomes" id="UP001230649">
    <property type="component" value="Unassembled WGS sequence"/>
</dbReference>
<comment type="caution">
    <text evidence="1">The sequence shown here is derived from an EMBL/GenBank/DDBJ whole genome shotgun (WGS) entry which is preliminary data.</text>
</comment>
<name>A0ACC2UXY7_9TREE</name>
<sequence length="200" mass="21452">MVNNNASDWNELDVNIKEENGDTFALQGGSSPANKENRVALPIDGGVMPDHGPLAAGSAIKRKASPSNQITFGKIPKTGSGFRHANGEDDTEAEYEVESLEDEGMSYEDEGMGCDRSDVDKSVPAAVALSPAAYGYYKENGCTACAIRQGNGIVCDKQRFPCDECKAQGKPCMPVQRPMATPREAAQEALANVKAQFFRK</sequence>
<reference evidence="1" key="1">
    <citation type="submission" date="2023-04" db="EMBL/GenBank/DDBJ databases">
        <title>Draft Genome sequencing of Naganishia species isolated from polar environments using Oxford Nanopore Technology.</title>
        <authorList>
            <person name="Leo P."/>
            <person name="Venkateswaran K."/>
        </authorList>
    </citation>
    <scope>NUCLEOTIDE SEQUENCE</scope>
    <source>
        <strain evidence="1">MNA-CCFEE 5262</strain>
    </source>
</reference>